<accession>A0A1G7MEM9</accession>
<evidence type="ECO:0000313" key="10">
    <source>
        <dbReference type="Proteomes" id="UP000198748"/>
    </source>
</evidence>
<name>A0A1G7MEM9_9BACT</name>
<dbReference type="InterPro" id="IPR027417">
    <property type="entry name" value="P-loop_NTPase"/>
</dbReference>
<dbReference type="PROSITE" id="PS50045">
    <property type="entry name" value="SIGMA54_INTERACT_4"/>
    <property type="match status" value="1"/>
</dbReference>
<keyword evidence="7" id="KW-0175">Coiled coil</keyword>
<dbReference type="InterPro" id="IPR009057">
    <property type="entry name" value="Homeodomain-like_sf"/>
</dbReference>
<dbReference type="PANTHER" id="PTHR32071">
    <property type="entry name" value="TRANSCRIPTIONAL REGULATORY PROTEIN"/>
    <property type="match status" value="1"/>
</dbReference>
<keyword evidence="2" id="KW-0067">ATP-binding</keyword>
<evidence type="ECO:0000256" key="6">
    <source>
        <dbReference type="ARBA" id="ARBA00023163"/>
    </source>
</evidence>
<evidence type="ECO:0000256" key="3">
    <source>
        <dbReference type="ARBA" id="ARBA00023015"/>
    </source>
</evidence>
<organism evidence="9 10">
    <name type="scientific">Dyadobacter soli</name>
    <dbReference type="NCBI Taxonomy" id="659014"/>
    <lineage>
        <taxon>Bacteria</taxon>
        <taxon>Pseudomonadati</taxon>
        <taxon>Bacteroidota</taxon>
        <taxon>Cytophagia</taxon>
        <taxon>Cytophagales</taxon>
        <taxon>Spirosomataceae</taxon>
        <taxon>Dyadobacter</taxon>
    </lineage>
</organism>
<dbReference type="EMBL" id="FNAN01000011">
    <property type="protein sequence ID" value="SDF60126.1"/>
    <property type="molecule type" value="Genomic_DNA"/>
</dbReference>
<dbReference type="GO" id="GO:0003677">
    <property type="term" value="F:DNA binding"/>
    <property type="evidence" value="ECO:0007669"/>
    <property type="project" value="UniProtKB-KW"/>
</dbReference>
<keyword evidence="10" id="KW-1185">Reference proteome</keyword>
<dbReference type="InterPro" id="IPR058031">
    <property type="entry name" value="AAA_lid_NorR"/>
</dbReference>
<evidence type="ECO:0000256" key="5">
    <source>
        <dbReference type="ARBA" id="ARBA00023159"/>
    </source>
</evidence>
<evidence type="ECO:0000259" key="8">
    <source>
        <dbReference type="PROSITE" id="PS50045"/>
    </source>
</evidence>
<dbReference type="PROSITE" id="PS00675">
    <property type="entry name" value="SIGMA54_INTERACT_1"/>
    <property type="match status" value="1"/>
</dbReference>
<dbReference type="Pfam" id="PF00158">
    <property type="entry name" value="Sigma54_activat"/>
    <property type="match status" value="1"/>
</dbReference>
<dbReference type="GO" id="GO:0005524">
    <property type="term" value="F:ATP binding"/>
    <property type="evidence" value="ECO:0007669"/>
    <property type="project" value="UniProtKB-KW"/>
</dbReference>
<reference evidence="10" key="1">
    <citation type="submission" date="2016-10" db="EMBL/GenBank/DDBJ databases">
        <authorList>
            <person name="Varghese N."/>
            <person name="Submissions S."/>
        </authorList>
    </citation>
    <scope>NUCLEOTIDE SEQUENCE [LARGE SCALE GENOMIC DNA]</scope>
    <source>
        <strain evidence="10">DSM 25329</strain>
    </source>
</reference>
<dbReference type="PANTHER" id="PTHR32071:SF57">
    <property type="entry name" value="C4-DICARBOXYLATE TRANSPORT TRANSCRIPTIONAL REGULATORY PROTEIN DCTD"/>
    <property type="match status" value="1"/>
</dbReference>
<dbReference type="OrthoDB" id="9782110at2"/>
<evidence type="ECO:0000313" key="9">
    <source>
        <dbReference type="EMBL" id="SDF60126.1"/>
    </source>
</evidence>
<sequence length="879" mass="99208">MKESEDILKKISADLLSVKQITHLADIFNTSLKAALSYCEGAIFSLDCHDNMLYNLIQMPNPFRESPFFLQHVLLKSLSTDEVLLTEGNEDFAEFRIRDGLQTWRFGKYLSSIPPVGSAIVVFPMRQGNDFIGNLFLLFTDASSLGDYDIKMLMLISVSINLVLIDVLAREKVLLSDNLFQERLHERMAQLEALALLGNAIASVRSFEKLLEIIDRYTIKFIGFRNTMFVTLNDNHPADKLVSEMHFVNGDAMARNKIDDGFVDRMLPGEGPVIYNIEELAKTSPLPGYMKAVSDAGIVKVAMVRFSDAKDAPGVWLLAFDHNRPLSPNAMQMVKDVAKMITSATQNVFTSLEYERRELEKNRLIQFSNSIASIRNKANLARTVKDHLHDLFEIDDFLLWSLSEDHSFRFPVLFDDESIFASHPAFKARTTEFRNHDGIYNVILAGTGVSYFDACDLEKAYSEHPYFAEVIETSDIRAMGGSVLRIGEEVIGLLTFSSHRIQLVKEREELYLSICSQLAIVASNMLATDKISAQLAEISKLKERLEDEKIYLQEELKTSANNSDMIGSSQGIKTIHKLVEQVAYTDSTVLILGETGTGKELVARSVHNNSPRKSKLMVKVNCAALPATLIESELFGHEKGSFTGASERRLGKFELANHGTLFLDEIGELPLDLQGKLLRAIQEKEIERVGGKAVIKVDVRVIAATNRNLEKEVASGKFRSDLYYRINIFPIRIPPLRDRISDIPLLASHFISKYAAKVGKEIRSMNTSTLRELQRYNWPGNIRELEHTIERSVLLTKGDTLKTFDIPVANSDRNDESMYLEKKIKTIDENEREHIVRILKMCHGRVNGHNGAAILLGIPPSTLNSKMKRLDIRKREMRP</sequence>
<dbReference type="Gene3D" id="1.10.8.60">
    <property type="match status" value="1"/>
</dbReference>
<dbReference type="RefSeq" id="WP_090153593.1">
    <property type="nucleotide sequence ID" value="NZ_FNAN01000011.1"/>
</dbReference>
<dbReference type="SUPFAM" id="SSF55781">
    <property type="entry name" value="GAF domain-like"/>
    <property type="match status" value="1"/>
</dbReference>
<dbReference type="InterPro" id="IPR025662">
    <property type="entry name" value="Sigma_54_int_dom_ATP-bd_1"/>
</dbReference>
<dbReference type="AlphaFoldDB" id="A0A1G7MEM9"/>
<dbReference type="InterPro" id="IPR025944">
    <property type="entry name" value="Sigma_54_int_dom_CS"/>
</dbReference>
<dbReference type="InterPro" id="IPR003593">
    <property type="entry name" value="AAA+_ATPase"/>
</dbReference>
<dbReference type="Gene3D" id="3.40.50.300">
    <property type="entry name" value="P-loop containing nucleotide triphosphate hydrolases"/>
    <property type="match status" value="1"/>
</dbReference>
<dbReference type="Gene3D" id="3.30.450.40">
    <property type="match status" value="2"/>
</dbReference>
<dbReference type="Gene3D" id="1.10.10.60">
    <property type="entry name" value="Homeodomain-like"/>
    <property type="match status" value="1"/>
</dbReference>
<dbReference type="InterPro" id="IPR002078">
    <property type="entry name" value="Sigma_54_int"/>
</dbReference>
<keyword evidence="4 9" id="KW-0238">DNA-binding</keyword>
<keyword evidence="1" id="KW-0547">Nucleotide-binding</keyword>
<dbReference type="InterPro" id="IPR029016">
    <property type="entry name" value="GAF-like_dom_sf"/>
</dbReference>
<feature type="coiled-coil region" evidence="7">
    <location>
        <begin position="528"/>
        <end position="562"/>
    </location>
</feature>
<dbReference type="SUPFAM" id="SSF46689">
    <property type="entry name" value="Homeodomain-like"/>
    <property type="match status" value="1"/>
</dbReference>
<protein>
    <submittedName>
        <fullName evidence="9">Transcriptional regulator containing GAF, AAA-type ATPase, and DNA-binding Fis domains</fullName>
    </submittedName>
</protein>
<evidence type="ECO:0000256" key="7">
    <source>
        <dbReference type="SAM" id="Coils"/>
    </source>
</evidence>
<feature type="domain" description="Sigma-54 factor interaction" evidence="8">
    <location>
        <begin position="565"/>
        <end position="794"/>
    </location>
</feature>
<dbReference type="Proteomes" id="UP000198748">
    <property type="component" value="Unassembled WGS sequence"/>
</dbReference>
<dbReference type="CDD" id="cd00009">
    <property type="entry name" value="AAA"/>
    <property type="match status" value="1"/>
</dbReference>
<dbReference type="SUPFAM" id="SSF52540">
    <property type="entry name" value="P-loop containing nucleoside triphosphate hydrolases"/>
    <property type="match status" value="1"/>
</dbReference>
<dbReference type="PROSITE" id="PS00688">
    <property type="entry name" value="SIGMA54_INTERACT_3"/>
    <property type="match status" value="1"/>
</dbReference>
<gene>
    <name evidence="9" type="ORF">SAMN04487996_111240</name>
</gene>
<dbReference type="GO" id="GO:0006355">
    <property type="term" value="P:regulation of DNA-templated transcription"/>
    <property type="evidence" value="ECO:0007669"/>
    <property type="project" value="InterPro"/>
</dbReference>
<proteinExistence type="predicted"/>
<evidence type="ECO:0000256" key="2">
    <source>
        <dbReference type="ARBA" id="ARBA00022840"/>
    </source>
</evidence>
<evidence type="ECO:0000256" key="1">
    <source>
        <dbReference type="ARBA" id="ARBA00022741"/>
    </source>
</evidence>
<dbReference type="STRING" id="659014.SAMN04487996_111240"/>
<dbReference type="Pfam" id="PF25601">
    <property type="entry name" value="AAA_lid_14"/>
    <property type="match status" value="1"/>
</dbReference>
<keyword evidence="6" id="KW-0804">Transcription</keyword>
<dbReference type="SMART" id="SM00382">
    <property type="entry name" value="AAA"/>
    <property type="match status" value="1"/>
</dbReference>
<keyword evidence="5" id="KW-0010">Activator</keyword>
<dbReference type="FunFam" id="1.10.8.60:FF:000014">
    <property type="entry name" value="DNA-binding transcriptional regulator NtrC"/>
    <property type="match status" value="1"/>
</dbReference>
<evidence type="ECO:0000256" key="4">
    <source>
        <dbReference type="ARBA" id="ARBA00023125"/>
    </source>
</evidence>
<dbReference type="FunFam" id="3.40.50.300:FF:000006">
    <property type="entry name" value="DNA-binding transcriptional regulator NtrC"/>
    <property type="match status" value="1"/>
</dbReference>
<keyword evidence="3" id="KW-0805">Transcription regulation</keyword>